<dbReference type="EMBL" id="QZJZ01000065">
    <property type="protein sequence ID" value="RJP58521.1"/>
    <property type="molecule type" value="Genomic_DNA"/>
</dbReference>
<dbReference type="GO" id="GO:0005886">
    <property type="term" value="C:plasma membrane"/>
    <property type="evidence" value="ECO:0007669"/>
    <property type="project" value="UniProtKB-SubCell"/>
</dbReference>
<keyword evidence="7 10" id="KW-0472">Membrane</keyword>
<gene>
    <name evidence="11" type="primary">fliR</name>
    <name evidence="11" type="ORF">C4541_07755</name>
</gene>
<evidence type="ECO:0000256" key="6">
    <source>
        <dbReference type="ARBA" id="ARBA00022989"/>
    </source>
</evidence>
<dbReference type="Proteomes" id="UP000266426">
    <property type="component" value="Unassembled WGS sequence"/>
</dbReference>
<organism evidence="11 12">
    <name type="scientific">Candidatus Auribacter fodinae</name>
    <dbReference type="NCBI Taxonomy" id="2093366"/>
    <lineage>
        <taxon>Bacteria</taxon>
        <taxon>Pseudomonadati</taxon>
        <taxon>Candidatus Auribacterota</taxon>
        <taxon>Candidatus Auribacteria</taxon>
        <taxon>Candidatus Auribacterales</taxon>
        <taxon>Candidatus Auribacteraceae</taxon>
        <taxon>Candidatus Auribacter</taxon>
    </lineage>
</organism>
<evidence type="ECO:0000256" key="3">
    <source>
        <dbReference type="ARBA" id="ARBA00021717"/>
    </source>
</evidence>
<keyword evidence="4 10" id="KW-1003">Cell membrane</keyword>
<keyword evidence="6 10" id="KW-1133">Transmembrane helix</keyword>
<evidence type="ECO:0000256" key="9">
    <source>
        <dbReference type="NCBIfam" id="TIGR01400"/>
    </source>
</evidence>
<feature type="transmembrane region" description="Helical" evidence="10">
    <location>
        <begin position="184"/>
        <end position="206"/>
    </location>
</feature>
<dbReference type="GO" id="GO:0009425">
    <property type="term" value="C:bacterial-type flagellum basal body"/>
    <property type="evidence" value="ECO:0007669"/>
    <property type="project" value="UniProtKB-SubCell"/>
</dbReference>
<dbReference type="PANTHER" id="PTHR30065">
    <property type="entry name" value="FLAGELLAR BIOSYNTHETIC PROTEIN FLIR"/>
    <property type="match status" value="1"/>
</dbReference>
<evidence type="ECO:0000256" key="1">
    <source>
        <dbReference type="ARBA" id="ARBA00002578"/>
    </source>
</evidence>
<dbReference type="InterPro" id="IPR006303">
    <property type="entry name" value="FliR"/>
</dbReference>
<keyword evidence="5 10" id="KW-0812">Transmembrane</keyword>
<dbReference type="NCBIfam" id="TIGR01400">
    <property type="entry name" value="fliR"/>
    <property type="match status" value="1"/>
</dbReference>
<reference evidence="11 12" key="1">
    <citation type="journal article" date="2017" name="ISME J.">
        <title>Energy and carbon metabolisms in a deep terrestrial subsurface fluid microbial community.</title>
        <authorList>
            <person name="Momper L."/>
            <person name="Jungbluth S.P."/>
            <person name="Lee M.D."/>
            <person name="Amend J.P."/>
        </authorList>
    </citation>
    <scope>NUCLEOTIDE SEQUENCE [LARGE SCALE GENOMIC DNA]</scope>
    <source>
        <strain evidence="11">SURF_26</strain>
    </source>
</reference>
<evidence type="ECO:0000256" key="5">
    <source>
        <dbReference type="ARBA" id="ARBA00022692"/>
    </source>
</evidence>
<comment type="subcellular location">
    <subcellularLocation>
        <location evidence="10">Cell membrane</location>
        <topology evidence="10">Multi-pass membrane protein</topology>
    </subcellularLocation>
    <subcellularLocation>
        <location evidence="10">Bacterial flagellum basal body</location>
    </subcellularLocation>
</comment>
<feature type="transmembrane region" description="Helical" evidence="10">
    <location>
        <begin position="218"/>
        <end position="245"/>
    </location>
</feature>
<feature type="transmembrane region" description="Helical" evidence="10">
    <location>
        <begin position="83"/>
        <end position="104"/>
    </location>
</feature>
<accession>A0A3A4RAG4</accession>
<feature type="transmembrane region" description="Helical" evidence="10">
    <location>
        <begin position="135"/>
        <end position="152"/>
    </location>
</feature>
<keyword evidence="11" id="KW-0282">Flagellum</keyword>
<dbReference type="GO" id="GO:0006605">
    <property type="term" value="P:protein targeting"/>
    <property type="evidence" value="ECO:0007669"/>
    <property type="project" value="UniProtKB-UniRule"/>
</dbReference>
<keyword evidence="11" id="KW-0969">Cilium</keyword>
<name>A0A3A4RAG4_9BACT</name>
<dbReference type="PANTHER" id="PTHR30065:SF1">
    <property type="entry name" value="SURFACE PRESENTATION OF ANTIGENS PROTEIN SPAR"/>
    <property type="match status" value="1"/>
</dbReference>
<evidence type="ECO:0000256" key="2">
    <source>
        <dbReference type="ARBA" id="ARBA00009772"/>
    </source>
</evidence>
<dbReference type="InterPro" id="IPR002010">
    <property type="entry name" value="T3SS_IM_R"/>
</dbReference>
<evidence type="ECO:0000256" key="8">
    <source>
        <dbReference type="ARBA" id="ARBA00023143"/>
    </source>
</evidence>
<keyword evidence="8 10" id="KW-0975">Bacterial flagellum</keyword>
<dbReference type="AlphaFoldDB" id="A0A3A4RAG4"/>
<dbReference type="Pfam" id="PF01311">
    <property type="entry name" value="Bac_export_1"/>
    <property type="match status" value="1"/>
</dbReference>
<feature type="transmembrane region" description="Helical" evidence="10">
    <location>
        <begin position="15"/>
        <end position="35"/>
    </location>
</feature>
<proteinExistence type="inferred from homology"/>
<evidence type="ECO:0000313" key="11">
    <source>
        <dbReference type="EMBL" id="RJP58521.1"/>
    </source>
</evidence>
<protein>
    <recommendedName>
        <fullName evidence="3 9">Flagellar biosynthetic protein FliR</fullName>
    </recommendedName>
</protein>
<evidence type="ECO:0000256" key="7">
    <source>
        <dbReference type="ARBA" id="ARBA00023136"/>
    </source>
</evidence>
<evidence type="ECO:0000256" key="4">
    <source>
        <dbReference type="ARBA" id="ARBA00022475"/>
    </source>
</evidence>
<sequence length="263" mass="29185">MNGSFELVDLLTNNLVAMLLIFARVGSMLFFMPVFSHESIPPLARVFFSVVVMIVLYPVVPVPDTFPASIPLLELSLYILKEFLLGFTLGFAANALLSVVQFAGSFMGRNMGFSEGSLIDPLFDEPIDPIGQYQFIIFMLIFLMLNGHHFLIKLISQSFEVAPIGGFQMTGPLLKKLVMTVGKIFVLGLQYAAPIMAFILITSFAFGIIGRAVPDMNLLILLLPIKIFIGLVGMVIIFPVLMYFLHLLMRTFYADLTTILSLV</sequence>
<comment type="similarity">
    <text evidence="2 10">Belongs to the FliR/MopE/SpaR family.</text>
</comment>
<dbReference type="PRINTS" id="PR00953">
    <property type="entry name" value="TYPE3IMRPROT"/>
</dbReference>
<evidence type="ECO:0000256" key="10">
    <source>
        <dbReference type="RuleBase" id="RU362071"/>
    </source>
</evidence>
<feature type="transmembrane region" description="Helical" evidence="10">
    <location>
        <begin position="42"/>
        <end position="63"/>
    </location>
</feature>
<comment type="function">
    <text evidence="1 10">Role in flagellar biosynthesis.</text>
</comment>
<evidence type="ECO:0000313" key="12">
    <source>
        <dbReference type="Proteomes" id="UP000266426"/>
    </source>
</evidence>
<comment type="caution">
    <text evidence="11">The sequence shown here is derived from an EMBL/GenBank/DDBJ whole genome shotgun (WGS) entry which is preliminary data.</text>
</comment>
<keyword evidence="11" id="KW-0966">Cell projection</keyword>
<dbReference type="GO" id="GO:0044780">
    <property type="term" value="P:bacterial-type flagellum assembly"/>
    <property type="evidence" value="ECO:0007669"/>
    <property type="project" value="UniProtKB-UniRule"/>
</dbReference>